<proteinExistence type="predicted"/>
<dbReference type="EMBL" id="BAAAUH010000207">
    <property type="protein sequence ID" value="GAA2775994.1"/>
    <property type="molecule type" value="Genomic_DNA"/>
</dbReference>
<gene>
    <name evidence="1" type="ORF">GCM10010451_68690</name>
</gene>
<evidence type="ECO:0000313" key="2">
    <source>
        <dbReference type="Proteomes" id="UP001501866"/>
    </source>
</evidence>
<organism evidence="1 2">
    <name type="scientific">Streptomyces virens</name>
    <dbReference type="NCBI Taxonomy" id="285572"/>
    <lineage>
        <taxon>Bacteria</taxon>
        <taxon>Bacillati</taxon>
        <taxon>Actinomycetota</taxon>
        <taxon>Actinomycetes</taxon>
        <taxon>Kitasatosporales</taxon>
        <taxon>Streptomycetaceae</taxon>
        <taxon>Streptomyces</taxon>
    </lineage>
</organism>
<protein>
    <submittedName>
        <fullName evidence="1">Uncharacterized protein</fullName>
    </submittedName>
</protein>
<sequence length="69" mass="7532">MHTLLPFAEIGAVGVIAHIIEQKLERNGYGSRVVFVKAATYVACALIAYAEWRAAIFATGQIFGIHVAW</sequence>
<dbReference type="Proteomes" id="UP001501866">
    <property type="component" value="Unassembled WGS sequence"/>
</dbReference>
<name>A0ABN3V6E9_9ACTN</name>
<comment type="caution">
    <text evidence="1">The sequence shown here is derived from an EMBL/GenBank/DDBJ whole genome shotgun (WGS) entry which is preliminary data.</text>
</comment>
<keyword evidence="2" id="KW-1185">Reference proteome</keyword>
<reference evidence="1 2" key="1">
    <citation type="journal article" date="2019" name="Int. J. Syst. Evol. Microbiol.">
        <title>The Global Catalogue of Microorganisms (GCM) 10K type strain sequencing project: providing services to taxonomists for standard genome sequencing and annotation.</title>
        <authorList>
            <consortium name="The Broad Institute Genomics Platform"/>
            <consortium name="The Broad Institute Genome Sequencing Center for Infectious Disease"/>
            <person name="Wu L."/>
            <person name="Ma J."/>
        </authorList>
    </citation>
    <scope>NUCLEOTIDE SEQUENCE [LARGE SCALE GENOMIC DNA]</scope>
    <source>
        <strain evidence="1 2">JCM 9095</strain>
    </source>
</reference>
<evidence type="ECO:0000313" key="1">
    <source>
        <dbReference type="EMBL" id="GAA2775994.1"/>
    </source>
</evidence>
<accession>A0ABN3V6E9</accession>